<reference evidence="1" key="1">
    <citation type="submission" date="2018-06" db="EMBL/GenBank/DDBJ databases">
        <authorList>
            <person name="Zhirakovskaya E."/>
        </authorList>
    </citation>
    <scope>NUCLEOTIDE SEQUENCE</scope>
</reference>
<dbReference type="AlphaFoldDB" id="A0A3B0XJ58"/>
<evidence type="ECO:0008006" key="2">
    <source>
        <dbReference type="Google" id="ProtNLM"/>
    </source>
</evidence>
<sequence>MKATLLTLLFTLSIFTSTTQARSEKKLSVGLGTYAVIVAYSDPFTLNDEFSGIAVSATYATSNNMAFKATYYTLENNTVEVIDNTGYDLLIYFGTGLSRTGFKAYIGGGIFTENWEDPHFNEKFNGLQINGGIGYNWDSVSLDLTVGAREPDDYDDPEFQDLGPTVASSSLLLSARF</sequence>
<organism evidence="1">
    <name type="scientific">hydrothermal vent metagenome</name>
    <dbReference type="NCBI Taxonomy" id="652676"/>
    <lineage>
        <taxon>unclassified sequences</taxon>
        <taxon>metagenomes</taxon>
        <taxon>ecological metagenomes</taxon>
    </lineage>
</organism>
<protein>
    <recommendedName>
        <fullName evidence="2">Outer membrane protein beta-barrel domain-containing protein</fullName>
    </recommendedName>
</protein>
<evidence type="ECO:0000313" key="1">
    <source>
        <dbReference type="EMBL" id="VAW64700.1"/>
    </source>
</evidence>
<dbReference type="EMBL" id="UOFI01000056">
    <property type="protein sequence ID" value="VAW64700.1"/>
    <property type="molecule type" value="Genomic_DNA"/>
</dbReference>
<accession>A0A3B0XJ58</accession>
<name>A0A3B0XJ58_9ZZZZ</name>
<gene>
    <name evidence="1" type="ORF">MNBD_GAMMA09-1011</name>
</gene>
<proteinExistence type="predicted"/>